<dbReference type="InterPro" id="IPR018244">
    <property type="entry name" value="Allrgn_V5/Tpx1_CS"/>
</dbReference>
<evidence type="ECO:0000313" key="3">
    <source>
        <dbReference type="Proteomes" id="UP001500630"/>
    </source>
</evidence>
<dbReference type="CDD" id="cd05382">
    <property type="entry name" value="CAP_GAPR1-like"/>
    <property type="match status" value="1"/>
</dbReference>
<dbReference type="InterPro" id="IPR034113">
    <property type="entry name" value="SCP_GAPR1-like"/>
</dbReference>
<comment type="caution">
    <text evidence="2">The sequence shown here is derived from an EMBL/GenBank/DDBJ whole genome shotgun (WGS) entry which is preliminary data.</text>
</comment>
<dbReference type="Pfam" id="PF00188">
    <property type="entry name" value="CAP"/>
    <property type="match status" value="1"/>
</dbReference>
<dbReference type="InterPro" id="IPR001283">
    <property type="entry name" value="CRISP-related"/>
</dbReference>
<dbReference type="PANTHER" id="PTHR10334">
    <property type="entry name" value="CYSTEINE-RICH SECRETORY PROTEIN-RELATED"/>
    <property type="match status" value="1"/>
</dbReference>
<dbReference type="PRINTS" id="PR00837">
    <property type="entry name" value="V5TPXLIKE"/>
</dbReference>
<sequence>MSSDRYPAGGLALLEGCLMTATRPALPNATTPEFQAEALAEANAYRAKHHAPPMVMDPELNAYAQERAASRSEEEMLKAGHTGLRTQTGENIFWGGDAEALPGSAAVKKWYDEIAAYDFAAAKFSSGAGHFTQLVWKASTKVGIARVAGQPGEYFETYIVFVFEARGNMQGAFADNVLPT</sequence>
<dbReference type="PROSITE" id="PS01009">
    <property type="entry name" value="CRISP_1"/>
    <property type="match status" value="1"/>
</dbReference>
<dbReference type="Gene3D" id="3.40.33.10">
    <property type="entry name" value="CAP"/>
    <property type="match status" value="1"/>
</dbReference>
<dbReference type="SMART" id="SM00198">
    <property type="entry name" value="SCP"/>
    <property type="match status" value="1"/>
</dbReference>
<dbReference type="Proteomes" id="UP001500630">
    <property type="component" value="Unassembled WGS sequence"/>
</dbReference>
<proteinExistence type="predicted"/>
<name>A0ABP6ZHK3_9ACTN</name>
<organism evidence="2 3">
    <name type="scientific">Nonomuraea rosea</name>
    <dbReference type="NCBI Taxonomy" id="638574"/>
    <lineage>
        <taxon>Bacteria</taxon>
        <taxon>Bacillati</taxon>
        <taxon>Actinomycetota</taxon>
        <taxon>Actinomycetes</taxon>
        <taxon>Streptosporangiales</taxon>
        <taxon>Streptosporangiaceae</taxon>
        <taxon>Nonomuraea</taxon>
    </lineage>
</organism>
<accession>A0ABP6ZHK3</accession>
<evidence type="ECO:0000313" key="2">
    <source>
        <dbReference type="EMBL" id="GAA3608135.1"/>
    </source>
</evidence>
<dbReference type="InterPro" id="IPR035940">
    <property type="entry name" value="CAP_sf"/>
</dbReference>
<evidence type="ECO:0000259" key="1">
    <source>
        <dbReference type="SMART" id="SM00198"/>
    </source>
</evidence>
<dbReference type="RefSeq" id="WP_345575119.1">
    <property type="nucleotide sequence ID" value="NZ_BAABDQ010000043.1"/>
</dbReference>
<dbReference type="InterPro" id="IPR014044">
    <property type="entry name" value="CAP_dom"/>
</dbReference>
<reference evidence="3" key="1">
    <citation type="journal article" date="2019" name="Int. J. Syst. Evol. Microbiol.">
        <title>The Global Catalogue of Microorganisms (GCM) 10K type strain sequencing project: providing services to taxonomists for standard genome sequencing and annotation.</title>
        <authorList>
            <consortium name="The Broad Institute Genomics Platform"/>
            <consortium name="The Broad Institute Genome Sequencing Center for Infectious Disease"/>
            <person name="Wu L."/>
            <person name="Ma J."/>
        </authorList>
    </citation>
    <scope>NUCLEOTIDE SEQUENCE [LARGE SCALE GENOMIC DNA]</scope>
    <source>
        <strain evidence="3">JCM 17326</strain>
    </source>
</reference>
<keyword evidence="3" id="KW-1185">Reference proteome</keyword>
<feature type="domain" description="SCP" evidence="1">
    <location>
        <begin position="33"/>
        <end position="171"/>
    </location>
</feature>
<gene>
    <name evidence="2" type="ORF">GCM10022419_111340</name>
</gene>
<protein>
    <recommendedName>
        <fullName evidence="1">SCP domain-containing protein</fullName>
    </recommendedName>
</protein>
<dbReference type="SUPFAM" id="SSF55797">
    <property type="entry name" value="PR-1-like"/>
    <property type="match status" value="1"/>
</dbReference>
<dbReference type="EMBL" id="BAABDQ010000043">
    <property type="protein sequence ID" value="GAA3608135.1"/>
    <property type="molecule type" value="Genomic_DNA"/>
</dbReference>